<feature type="domain" description="Glycosyl transferase family 25" evidence="2">
    <location>
        <begin position="73"/>
        <end position="160"/>
    </location>
</feature>
<sequence>MTRRFWMAGLAVTLVTTTILFSQFKSEFPDFDGPVFRYGDRIMSEYRTGPVVKDLPGIGNLTDAMNSTLGFGKVFVVSMPDRTDKRDAFSLQARVSNITFEFRDGVAGEDVSKKALPLWFNQDPGATGCWRAHLNVLQEMIRDNIQTALVFEDDADWDVAIKYQALQAARATRFITHQQKEGGTLSPYGDDWDMMWLGHCAAEPDPINDRRFVVENDPTVTPPWKRFEVYGTDISPFQEPSVDFADYRTRVWFRMKFGFCTAAYGISLRGAEKVVFTESMVPFNTQVDSGMGIMCKDHILNFTCISPYPTVVGVSKPAGAANRGSDIRDLEDETINEEGWSDRVVFSTRQNIPRILTGKDGFSSVFEDDERGPTRLEDIATGVGHEEWIWNGERYLSEGEYQAARDQTANKAEAPKT</sequence>
<accession>A0AA38X407</accession>
<evidence type="ECO:0000259" key="2">
    <source>
        <dbReference type="Pfam" id="PF01755"/>
    </source>
</evidence>
<gene>
    <name evidence="3" type="ORF">H2200_009206</name>
</gene>
<name>A0AA38X407_9EURO</name>
<evidence type="ECO:0000313" key="4">
    <source>
        <dbReference type="Proteomes" id="UP001172673"/>
    </source>
</evidence>
<feature type="signal peptide" evidence="1">
    <location>
        <begin position="1"/>
        <end position="22"/>
    </location>
</feature>
<dbReference type="CDD" id="cd06532">
    <property type="entry name" value="Glyco_transf_25"/>
    <property type="match status" value="1"/>
</dbReference>
<organism evidence="3 4">
    <name type="scientific">Cladophialophora chaetospira</name>
    <dbReference type="NCBI Taxonomy" id="386627"/>
    <lineage>
        <taxon>Eukaryota</taxon>
        <taxon>Fungi</taxon>
        <taxon>Dikarya</taxon>
        <taxon>Ascomycota</taxon>
        <taxon>Pezizomycotina</taxon>
        <taxon>Eurotiomycetes</taxon>
        <taxon>Chaetothyriomycetidae</taxon>
        <taxon>Chaetothyriales</taxon>
        <taxon>Herpotrichiellaceae</taxon>
        <taxon>Cladophialophora</taxon>
    </lineage>
</organism>
<dbReference type="InterPro" id="IPR002654">
    <property type="entry name" value="Glyco_trans_25"/>
</dbReference>
<evidence type="ECO:0000313" key="3">
    <source>
        <dbReference type="EMBL" id="KAJ9606245.1"/>
    </source>
</evidence>
<comment type="caution">
    <text evidence="3">The sequence shown here is derived from an EMBL/GenBank/DDBJ whole genome shotgun (WGS) entry which is preliminary data.</text>
</comment>
<protein>
    <recommendedName>
        <fullName evidence="2">Glycosyl transferase family 25 domain-containing protein</fullName>
    </recommendedName>
</protein>
<dbReference type="AlphaFoldDB" id="A0AA38X407"/>
<dbReference type="Proteomes" id="UP001172673">
    <property type="component" value="Unassembled WGS sequence"/>
</dbReference>
<keyword evidence="1" id="KW-0732">Signal</keyword>
<dbReference type="Pfam" id="PF01755">
    <property type="entry name" value="Glyco_transf_25"/>
    <property type="match status" value="1"/>
</dbReference>
<dbReference type="EMBL" id="JAPDRK010000014">
    <property type="protein sequence ID" value="KAJ9606245.1"/>
    <property type="molecule type" value="Genomic_DNA"/>
</dbReference>
<keyword evidence="4" id="KW-1185">Reference proteome</keyword>
<feature type="chain" id="PRO_5041310376" description="Glycosyl transferase family 25 domain-containing protein" evidence="1">
    <location>
        <begin position="23"/>
        <end position="417"/>
    </location>
</feature>
<evidence type="ECO:0000256" key="1">
    <source>
        <dbReference type="SAM" id="SignalP"/>
    </source>
</evidence>
<reference evidence="3" key="1">
    <citation type="submission" date="2022-10" db="EMBL/GenBank/DDBJ databases">
        <title>Culturing micro-colonial fungi from biological soil crusts in the Mojave desert and describing Neophaeococcomyces mojavensis, and introducing the new genera and species Taxawa tesnikishii.</title>
        <authorList>
            <person name="Kurbessoian T."/>
            <person name="Stajich J.E."/>
        </authorList>
    </citation>
    <scope>NUCLEOTIDE SEQUENCE</scope>
    <source>
        <strain evidence="3">TK_41</strain>
    </source>
</reference>
<proteinExistence type="predicted"/>